<keyword evidence="2" id="KW-1185">Reference proteome</keyword>
<reference evidence="1" key="1">
    <citation type="submission" date="2022-07" db="EMBL/GenBank/DDBJ databases">
        <title>Phylogenomic reconstructions and comparative analyses of Kickxellomycotina fungi.</title>
        <authorList>
            <person name="Reynolds N.K."/>
            <person name="Stajich J.E."/>
            <person name="Barry K."/>
            <person name="Grigoriev I.V."/>
            <person name="Crous P."/>
            <person name="Smith M.E."/>
        </authorList>
    </citation>
    <scope>NUCLEOTIDE SEQUENCE</scope>
    <source>
        <strain evidence="1">NBRC 100468</strain>
    </source>
</reference>
<dbReference type="Gene3D" id="3.30.200.20">
    <property type="entry name" value="Phosphorylase Kinase, domain 1"/>
    <property type="match status" value="1"/>
</dbReference>
<organism evidence="1 2">
    <name type="scientific">Mycoemilia scoparia</name>
    <dbReference type="NCBI Taxonomy" id="417184"/>
    <lineage>
        <taxon>Eukaryota</taxon>
        <taxon>Fungi</taxon>
        <taxon>Fungi incertae sedis</taxon>
        <taxon>Zoopagomycota</taxon>
        <taxon>Kickxellomycotina</taxon>
        <taxon>Kickxellomycetes</taxon>
        <taxon>Kickxellales</taxon>
        <taxon>Kickxellaceae</taxon>
        <taxon>Mycoemilia</taxon>
    </lineage>
</organism>
<evidence type="ECO:0000313" key="1">
    <source>
        <dbReference type="EMBL" id="KAJ1920163.1"/>
    </source>
</evidence>
<protein>
    <recommendedName>
        <fullName evidence="3">Protein kinase domain-containing protein</fullName>
    </recommendedName>
</protein>
<dbReference type="InterPro" id="IPR011009">
    <property type="entry name" value="Kinase-like_dom_sf"/>
</dbReference>
<name>A0A9W8DW00_9FUNG</name>
<comment type="caution">
    <text evidence="1">The sequence shown here is derived from an EMBL/GenBank/DDBJ whole genome shotgun (WGS) entry which is preliminary data.</text>
</comment>
<sequence length="239" mass="26257">MVLRKLRHKNVINVIDVAVGDNLETVFMVMPYCEQGSQDVKSAFDIRWNIENWSVDLMGAAASPGLLDMQMGTANLVTMGLNVVLNYSRLWAFQIISPLDPDNDTVNCHAMVSSTGDPFWVTNIHKISRPVVGWVHFCRVSHIATAASGGIRDAADLLDNRKAGHNTLSQAIPGATGQTIALLNALLAYDPRMRISARKALKHPYFKEMPAAQHPAMLPTFPEIRNIPGAASSTNEKRL</sequence>
<evidence type="ECO:0000313" key="2">
    <source>
        <dbReference type="Proteomes" id="UP001150538"/>
    </source>
</evidence>
<gene>
    <name evidence="1" type="ORF">H4219_001536</name>
</gene>
<accession>A0A9W8DW00</accession>
<dbReference type="SUPFAM" id="SSF56112">
    <property type="entry name" value="Protein kinase-like (PK-like)"/>
    <property type="match status" value="2"/>
</dbReference>
<dbReference type="AlphaFoldDB" id="A0A9W8DW00"/>
<proteinExistence type="predicted"/>
<evidence type="ECO:0008006" key="3">
    <source>
        <dbReference type="Google" id="ProtNLM"/>
    </source>
</evidence>
<dbReference type="OrthoDB" id="4062651at2759"/>
<dbReference type="Proteomes" id="UP001150538">
    <property type="component" value="Unassembled WGS sequence"/>
</dbReference>
<dbReference type="Gene3D" id="1.10.510.10">
    <property type="entry name" value="Transferase(Phosphotransferase) domain 1"/>
    <property type="match status" value="1"/>
</dbReference>
<dbReference type="EMBL" id="JANBPU010000017">
    <property type="protein sequence ID" value="KAJ1920163.1"/>
    <property type="molecule type" value="Genomic_DNA"/>
</dbReference>